<proteinExistence type="predicted"/>
<name>A0ABX8AQD0_9HYPH</name>
<evidence type="ECO:0000313" key="4">
    <source>
        <dbReference type="Proteomes" id="UP000680706"/>
    </source>
</evidence>
<dbReference type="Pfam" id="PF13248">
    <property type="entry name" value="Zn_ribbon_3"/>
    <property type="match status" value="1"/>
</dbReference>
<dbReference type="EMBL" id="CP074126">
    <property type="protein sequence ID" value="QUS56065.1"/>
    <property type="molecule type" value="Genomic_DNA"/>
</dbReference>
<gene>
    <name evidence="3" type="ORF">KGB56_00865</name>
</gene>
<evidence type="ECO:0000313" key="3">
    <source>
        <dbReference type="EMBL" id="QUS56065.1"/>
    </source>
</evidence>
<reference evidence="3 4" key="1">
    <citation type="journal article" date="2021" name="Angew. Chem. Int. Ed. Engl.">
        <title>A novel family of nonribosomal peptides modulate collective behavior in Pseudovibrio bacteria isolated from marine sponges.</title>
        <authorList>
            <person name="Ioca L.P."/>
            <person name="Dai Y."/>
            <person name="Kunakom S."/>
            <person name="Diaz-Espinosa J."/>
            <person name="Krunic A."/>
            <person name="Crnkovic C.M."/>
            <person name="Orjala J."/>
            <person name="Sanchez L.M."/>
            <person name="Ferreira A.G."/>
            <person name="Berlinck R.G.S."/>
            <person name="Eustaquio A.S."/>
        </authorList>
    </citation>
    <scope>NUCLEOTIDE SEQUENCE [LARGE SCALE GENOMIC DNA]</scope>
    <source>
        <strain evidence="3 4">Ab134</strain>
    </source>
</reference>
<evidence type="ECO:0000259" key="2">
    <source>
        <dbReference type="Pfam" id="PF13248"/>
    </source>
</evidence>
<dbReference type="InterPro" id="IPR059113">
    <property type="entry name" value="Znf_ribbon"/>
</dbReference>
<accession>A0ABX8AQD0</accession>
<keyword evidence="1" id="KW-0812">Transmembrane</keyword>
<feature type="transmembrane region" description="Helical" evidence="1">
    <location>
        <begin position="36"/>
        <end position="55"/>
    </location>
</feature>
<dbReference type="InterPro" id="IPR038587">
    <property type="entry name" value="Ribosomal_eL40_sf"/>
</dbReference>
<protein>
    <recommendedName>
        <fullName evidence="2">Putative zinc-ribbon domain-containing protein</fullName>
    </recommendedName>
</protein>
<keyword evidence="1" id="KW-1133">Transmembrane helix</keyword>
<feature type="transmembrane region" description="Helical" evidence="1">
    <location>
        <begin position="7"/>
        <end position="30"/>
    </location>
</feature>
<dbReference type="Gene3D" id="4.10.1060.50">
    <property type="match status" value="1"/>
</dbReference>
<feature type="domain" description="Putative zinc-ribbon" evidence="2">
    <location>
        <begin position="69"/>
        <end position="92"/>
    </location>
</feature>
<evidence type="ECO:0000256" key="1">
    <source>
        <dbReference type="SAM" id="Phobius"/>
    </source>
</evidence>
<sequence length="136" mass="15167">MTELSPLQYLISVLITIAIGAIVGATAAHYKQRTKVGWLILCGLFPFMMFPLFCLPNLKQPSAHSFNGKTCPRCAETVKARAQVCRYCGHEFQLPKKNKQRLGSSENAQEVDIETGLVKVSESHFVAPQFTPKERL</sequence>
<organism evidence="3 4">
    <name type="scientific">Pseudovibrio brasiliensis</name>
    <dbReference type="NCBI Taxonomy" id="1898042"/>
    <lineage>
        <taxon>Bacteria</taxon>
        <taxon>Pseudomonadati</taxon>
        <taxon>Pseudomonadota</taxon>
        <taxon>Alphaproteobacteria</taxon>
        <taxon>Hyphomicrobiales</taxon>
        <taxon>Stappiaceae</taxon>
        <taxon>Pseudovibrio</taxon>
    </lineage>
</organism>
<keyword evidence="4" id="KW-1185">Reference proteome</keyword>
<keyword evidence="1" id="KW-0472">Membrane</keyword>
<dbReference type="Proteomes" id="UP000680706">
    <property type="component" value="Chromosome"/>
</dbReference>